<comment type="caution">
    <text evidence="1">The sequence shown here is derived from an EMBL/GenBank/DDBJ whole genome shotgun (WGS) entry which is preliminary data.</text>
</comment>
<evidence type="ECO:0000313" key="1">
    <source>
        <dbReference type="EMBL" id="PQO36276.1"/>
    </source>
</evidence>
<dbReference type="EMBL" id="PUHY01000006">
    <property type="protein sequence ID" value="PQO36276.1"/>
    <property type="molecule type" value="Genomic_DNA"/>
</dbReference>
<protein>
    <recommendedName>
        <fullName evidence="3">2'-5' RNA ligase</fullName>
    </recommendedName>
</protein>
<sequence>MPPVTDFISIDPSPSFSKIIDGYKAQVRELVGDQQYLAEPPHMTAYLACFADGKKAGEAASKLAAKLDAFEIDITGWHVFDADPMTQRRTLVVDFTPQSQAYLRTLQSQIAQALAGAYDTEATFARYASAFDKFSTVQQEAVRSVGFPFMGSDWHPHFTIASIDPAAWETVRDALWNNPPAGVSVCSSLTHYRVIDGESHPISTFDLKRVENVSA</sequence>
<dbReference type="Pfam" id="PF13563">
    <property type="entry name" value="2_5_RNA_ligase2"/>
    <property type="match status" value="1"/>
</dbReference>
<dbReference type="SUPFAM" id="SSF55144">
    <property type="entry name" value="LigT-like"/>
    <property type="match status" value="1"/>
</dbReference>
<evidence type="ECO:0008006" key="3">
    <source>
        <dbReference type="Google" id="ProtNLM"/>
    </source>
</evidence>
<dbReference type="Gene3D" id="3.90.1140.10">
    <property type="entry name" value="Cyclic phosphodiesterase"/>
    <property type="match status" value="1"/>
</dbReference>
<organism evidence="1 2">
    <name type="scientific">Blastopirellula marina</name>
    <dbReference type="NCBI Taxonomy" id="124"/>
    <lineage>
        <taxon>Bacteria</taxon>
        <taxon>Pseudomonadati</taxon>
        <taxon>Planctomycetota</taxon>
        <taxon>Planctomycetia</taxon>
        <taxon>Pirellulales</taxon>
        <taxon>Pirellulaceae</taxon>
        <taxon>Blastopirellula</taxon>
    </lineage>
</organism>
<name>A0A2S8FVR8_9BACT</name>
<dbReference type="InterPro" id="IPR009097">
    <property type="entry name" value="Cyclic_Pdiesterase"/>
</dbReference>
<proteinExistence type="predicted"/>
<reference evidence="1 2" key="1">
    <citation type="submission" date="2018-02" db="EMBL/GenBank/DDBJ databases">
        <title>Comparative genomes isolates from brazilian mangrove.</title>
        <authorList>
            <person name="Araujo J.E."/>
            <person name="Taketani R.G."/>
            <person name="Silva M.C.P."/>
            <person name="Loureco M.V."/>
            <person name="Andreote F.D."/>
        </authorList>
    </citation>
    <scope>NUCLEOTIDE SEQUENCE [LARGE SCALE GENOMIC DNA]</scope>
    <source>
        <strain evidence="1 2">Hex-1 MGV</strain>
    </source>
</reference>
<gene>
    <name evidence="1" type="ORF">C5Y83_10200</name>
</gene>
<dbReference type="AlphaFoldDB" id="A0A2S8FVR8"/>
<evidence type="ECO:0000313" key="2">
    <source>
        <dbReference type="Proteomes" id="UP000238322"/>
    </source>
</evidence>
<accession>A0A2S8FVR8</accession>
<dbReference type="OrthoDB" id="283442at2"/>
<dbReference type="RefSeq" id="WP_105329566.1">
    <property type="nucleotide sequence ID" value="NZ_PUHY01000006.1"/>
</dbReference>
<dbReference type="Proteomes" id="UP000238322">
    <property type="component" value="Unassembled WGS sequence"/>
</dbReference>